<gene>
    <name evidence="2" type="ordered locus">sce1422</name>
</gene>
<feature type="transmembrane region" description="Helical" evidence="1">
    <location>
        <begin position="560"/>
        <end position="580"/>
    </location>
</feature>
<proteinExistence type="predicted"/>
<dbReference type="SUPFAM" id="SSF82693">
    <property type="entry name" value="Multidrug efflux transporter AcrB pore domain, PN1, PN2, PC1 and PC2 subdomains"/>
    <property type="match status" value="2"/>
</dbReference>
<protein>
    <submittedName>
        <fullName evidence="2">Probable multidrug efflux membrane protein</fullName>
    </submittedName>
</protein>
<feature type="transmembrane region" description="Helical" evidence="1">
    <location>
        <begin position="382"/>
        <end position="402"/>
    </location>
</feature>
<keyword evidence="3" id="KW-1185">Reference proteome</keyword>
<dbReference type="Gene3D" id="3.30.70.1320">
    <property type="entry name" value="Multidrug efflux transporter AcrB pore domain like"/>
    <property type="match status" value="1"/>
</dbReference>
<dbReference type="Gene3D" id="3.30.70.1430">
    <property type="entry name" value="Multidrug efflux transporter AcrB pore domain"/>
    <property type="match status" value="2"/>
</dbReference>
<dbReference type="EMBL" id="AM746676">
    <property type="protein sequence ID" value="CAN91580.1"/>
    <property type="molecule type" value="Genomic_DNA"/>
</dbReference>
<evidence type="ECO:0000256" key="1">
    <source>
        <dbReference type="SAM" id="Phobius"/>
    </source>
</evidence>
<reference evidence="2 3" key="1">
    <citation type="journal article" date="2007" name="Nat. Biotechnol.">
        <title>Complete genome sequence of the myxobacterium Sorangium cellulosum.</title>
        <authorList>
            <person name="Schneiker S."/>
            <person name="Perlova O."/>
            <person name="Kaiser O."/>
            <person name="Gerth K."/>
            <person name="Alici A."/>
            <person name="Altmeyer M.O."/>
            <person name="Bartels D."/>
            <person name="Bekel T."/>
            <person name="Beyer S."/>
            <person name="Bode E."/>
            <person name="Bode H.B."/>
            <person name="Bolten C.J."/>
            <person name="Choudhuri J.V."/>
            <person name="Doss S."/>
            <person name="Elnakady Y.A."/>
            <person name="Frank B."/>
            <person name="Gaigalat L."/>
            <person name="Goesmann A."/>
            <person name="Groeger C."/>
            <person name="Gross F."/>
            <person name="Jelsbak L."/>
            <person name="Jelsbak L."/>
            <person name="Kalinowski J."/>
            <person name="Kegler C."/>
            <person name="Knauber T."/>
            <person name="Konietzny S."/>
            <person name="Kopp M."/>
            <person name="Krause L."/>
            <person name="Krug D."/>
            <person name="Linke B."/>
            <person name="Mahmud T."/>
            <person name="Martinez-Arias R."/>
            <person name="McHardy A.C."/>
            <person name="Merai M."/>
            <person name="Meyer F."/>
            <person name="Mormann S."/>
            <person name="Munoz-Dorado J."/>
            <person name="Perez J."/>
            <person name="Pradella S."/>
            <person name="Rachid S."/>
            <person name="Raddatz G."/>
            <person name="Rosenau F."/>
            <person name="Rueckert C."/>
            <person name="Sasse F."/>
            <person name="Scharfe M."/>
            <person name="Schuster S.C."/>
            <person name="Suen G."/>
            <person name="Treuner-Lange A."/>
            <person name="Velicer G.J."/>
            <person name="Vorholter F.-J."/>
            <person name="Weissman K.J."/>
            <person name="Welch R.D."/>
            <person name="Wenzel S.C."/>
            <person name="Whitworth D.E."/>
            <person name="Wilhelm S."/>
            <person name="Wittmann C."/>
            <person name="Bloecker H."/>
            <person name="Puehler A."/>
            <person name="Mueller R."/>
        </authorList>
    </citation>
    <scope>NUCLEOTIDE SEQUENCE [LARGE SCALE GENOMIC DNA]</scope>
    <source>
        <strain evidence="3">So ce56</strain>
    </source>
</reference>
<dbReference type="Gene3D" id="3.30.70.1440">
    <property type="entry name" value="Multidrug efflux transporter AcrB pore domain"/>
    <property type="match status" value="1"/>
</dbReference>
<feature type="transmembrane region" description="Helical" evidence="1">
    <location>
        <begin position="33"/>
        <end position="52"/>
    </location>
</feature>
<dbReference type="Gene3D" id="3.30.2090.10">
    <property type="entry name" value="Multidrug efflux transporter AcrB TolC docking domain, DN and DC subdomains"/>
    <property type="match status" value="2"/>
</dbReference>
<feature type="transmembrane region" description="Helical" evidence="1">
    <location>
        <begin position="453"/>
        <end position="475"/>
    </location>
</feature>
<evidence type="ECO:0000313" key="2">
    <source>
        <dbReference type="EMBL" id="CAN91580.1"/>
    </source>
</evidence>
<dbReference type="PANTHER" id="PTHR32063:SF8">
    <property type="entry name" value="CATION EFFLUX PROTEIN"/>
    <property type="match status" value="1"/>
</dbReference>
<feature type="transmembrane region" description="Helical" evidence="1">
    <location>
        <begin position="481"/>
        <end position="499"/>
    </location>
</feature>
<feature type="transmembrane region" description="Helical" evidence="1">
    <location>
        <begin position="347"/>
        <end position="375"/>
    </location>
</feature>
<dbReference type="KEGG" id="scl:sce1422"/>
<dbReference type="InterPro" id="IPR001036">
    <property type="entry name" value="Acrflvin-R"/>
</dbReference>
<feature type="transmembrane region" description="Helical" evidence="1">
    <location>
        <begin position="958"/>
        <end position="984"/>
    </location>
</feature>
<dbReference type="Gene3D" id="1.20.1640.10">
    <property type="entry name" value="Multidrug efflux transporter AcrB transmembrane domain"/>
    <property type="match status" value="2"/>
</dbReference>
<feature type="transmembrane region" description="Helical" evidence="1">
    <location>
        <begin position="907"/>
        <end position="927"/>
    </location>
</feature>
<dbReference type="InterPro" id="IPR027463">
    <property type="entry name" value="AcrB_DN_DC_subdom"/>
</dbReference>
<keyword evidence="1" id="KW-0472">Membrane</keyword>
<feature type="transmembrane region" description="Helical" evidence="1">
    <location>
        <begin position="408"/>
        <end position="432"/>
    </location>
</feature>
<keyword evidence="1" id="KW-1133">Transmembrane helix</keyword>
<dbReference type="Proteomes" id="UP000002139">
    <property type="component" value="Chromosome"/>
</dbReference>
<feature type="transmembrane region" description="Helical" evidence="1">
    <location>
        <begin position="1040"/>
        <end position="1063"/>
    </location>
</feature>
<dbReference type="HOGENOM" id="CLU_002755_1_2_7"/>
<dbReference type="PANTHER" id="PTHR32063">
    <property type="match status" value="1"/>
</dbReference>
<dbReference type="PRINTS" id="PR00702">
    <property type="entry name" value="ACRIFLAVINRP"/>
</dbReference>
<dbReference type="GO" id="GO:0042910">
    <property type="term" value="F:xenobiotic transmembrane transporter activity"/>
    <property type="evidence" value="ECO:0007669"/>
    <property type="project" value="TreeGrafter"/>
</dbReference>
<accession>A9F7Y0</accession>
<dbReference type="eggNOG" id="COG0841">
    <property type="taxonomic scope" value="Bacteria"/>
</dbReference>
<dbReference type="SUPFAM" id="SSF82866">
    <property type="entry name" value="Multidrug efflux transporter AcrB transmembrane domain"/>
    <property type="match status" value="2"/>
</dbReference>
<dbReference type="STRING" id="448385.sce1422"/>
<feature type="transmembrane region" description="Helical" evidence="1">
    <location>
        <begin position="934"/>
        <end position="952"/>
    </location>
</feature>
<dbReference type="Pfam" id="PF00873">
    <property type="entry name" value="ACR_tran"/>
    <property type="match status" value="1"/>
</dbReference>
<sequence>MRSLPSGATPGRGAPEGDGNWPMWLVRIALQRTYTFIVMSMLIVILGVFTVARMPTDIFPDIDIPVLSVIFNYGGLPPEEMEKRIVNNYERFLTTTVNDIDHIESQSLTGISIIKIFLQPGASIEAATAQVTAISQTAIRQMPPGISPPLIIRYSASNVPILQAALESESLSEQQLFDYAVNFIRADIATIRGTQIPYPYGGKQRQIMVDIDPQRLFAWGLSPRDVNAALGLQNVTLPSGTAKMGENEYPVIMNSSPAAFEELGKLPLKTVNGRTITLRDVASVRDGNAPQTNMVHVEGKRSVLLSILKNGSASTLDVASRIHAMLPATLEKLPKELKVSLLFDQSVFVRAAVSGVVHEALIAAGLTALMIVLFLGSWRSTLIVVTSIPLSILVSIIALNALGHTLNVMTLGGMALAVGILVDDATVAIENIHRNLGQRKPFLRAIVDGAQEIAVPALVSTLCICIVFVPVAFITGAARSLFVPMALAVVFAMLTSYFLSRTLVPTLVRLLLEREAAEHAHGHAAPKGLFGRVFAAFNRAFDRLRGAYGGWLAWALAHRALSVGAFLALVAASVALIPLLGRDFFPTVDAGLIKLHVRGPPGTRLEESERRFARIQETIRGALPPGEIRTMLDSIGIPASGINLSLSEGAQISSADGQIFIALAEHHRPTADHVRTLRAKLNAAYPDTTFFFLAPDISTQVLNFGLAAPINVQVVGPIGKEDETYAVALKIAERMEKIPGAVDVHLAQVPARPQLRIDVDRTMADQLGLSQRDVASDVLVSLSSSGQTSPTYWLDKRGVQYLVAVQTPQYAMGSIDDVNATPLSTGDGRPQLLSNVASMSRATGPANITHYNVARTFDVQANVDGTDLGSVAGAVSRVVDELRPELPRGTKVTIKGQAESMDTSFTGLGYGLLFAVVLVYLLMVVNFQSWLDPLIILMALPGAVAGIAWVLFVTHTTLSVPALMGSIMCVGVATANSILVVTFANDQRKLGRDAGTAALAAGMTRLRPVLMTALAMIFGMLPMSLGLGEGGEQNAPLGRAVIGGLLVATLSTLFFVPVMYSLLRNKAPARDPLAEDL</sequence>
<keyword evidence="1" id="KW-0812">Transmembrane</keyword>
<dbReference type="GO" id="GO:0005886">
    <property type="term" value="C:plasma membrane"/>
    <property type="evidence" value="ECO:0007669"/>
    <property type="project" value="TreeGrafter"/>
</dbReference>
<evidence type="ECO:0000313" key="3">
    <source>
        <dbReference type="Proteomes" id="UP000002139"/>
    </source>
</evidence>
<feature type="transmembrane region" description="Helical" evidence="1">
    <location>
        <begin position="1009"/>
        <end position="1028"/>
    </location>
</feature>
<organism evidence="2 3">
    <name type="scientific">Sorangium cellulosum (strain So ce56)</name>
    <name type="common">Polyangium cellulosum (strain So ce56)</name>
    <dbReference type="NCBI Taxonomy" id="448385"/>
    <lineage>
        <taxon>Bacteria</taxon>
        <taxon>Pseudomonadati</taxon>
        <taxon>Myxococcota</taxon>
        <taxon>Polyangia</taxon>
        <taxon>Polyangiales</taxon>
        <taxon>Polyangiaceae</taxon>
        <taxon>Sorangium</taxon>
    </lineage>
</organism>
<dbReference type="AlphaFoldDB" id="A9F7Y0"/>
<dbReference type="SUPFAM" id="SSF82714">
    <property type="entry name" value="Multidrug efflux transporter AcrB TolC docking domain, DN and DC subdomains"/>
    <property type="match status" value="2"/>
</dbReference>
<name>A9F7Y0_SORC5</name>